<gene>
    <name evidence="2" type="ORF">KIN20_007666</name>
</gene>
<proteinExistence type="predicted"/>
<dbReference type="AlphaFoldDB" id="A0AAD5M3P5"/>
<dbReference type="EMBL" id="JAHQIW010001139">
    <property type="protein sequence ID" value="KAJ1351585.1"/>
    <property type="molecule type" value="Genomic_DNA"/>
</dbReference>
<evidence type="ECO:0000313" key="3">
    <source>
        <dbReference type="Proteomes" id="UP001196413"/>
    </source>
</evidence>
<feature type="region of interest" description="Disordered" evidence="1">
    <location>
        <begin position="1"/>
        <end position="20"/>
    </location>
</feature>
<evidence type="ECO:0000256" key="1">
    <source>
        <dbReference type="SAM" id="MobiDB-lite"/>
    </source>
</evidence>
<reference evidence="2" key="1">
    <citation type="submission" date="2021-06" db="EMBL/GenBank/DDBJ databases">
        <title>Parelaphostrongylus tenuis whole genome reference sequence.</title>
        <authorList>
            <person name="Garwood T.J."/>
            <person name="Larsen P.A."/>
            <person name="Fountain-Jones N.M."/>
            <person name="Garbe J.R."/>
            <person name="Macchietto M.G."/>
            <person name="Kania S.A."/>
            <person name="Gerhold R.W."/>
            <person name="Richards J.E."/>
            <person name="Wolf T.M."/>
        </authorList>
    </citation>
    <scope>NUCLEOTIDE SEQUENCE</scope>
    <source>
        <strain evidence="2">MNPRO001-30</strain>
        <tissue evidence="2">Meninges</tissue>
    </source>
</reference>
<sequence>MGVRSETDRAHIPGKSNESRPLCAEFPDLPLGSRFVHTCLVIVLRGPDRNLLFYEYELGRDVEIAFENINKAKRQGFVSR</sequence>
<protein>
    <submittedName>
        <fullName evidence="2">Uncharacterized protein</fullName>
    </submittedName>
</protein>
<name>A0AAD5M3P5_PARTN</name>
<feature type="compositionally biased region" description="Basic and acidic residues" evidence="1">
    <location>
        <begin position="1"/>
        <end position="11"/>
    </location>
</feature>
<organism evidence="2 3">
    <name type="scientific">Parelaphostrongylus tenuis</name>
    <name type="common">Meningeal worm</name>
    <dbReference type="NCBI Taxonomy" id="148309"/>
    <lineage>
        <taxon>Eukaryota</taxon>
        <taxon>Metazoa</taxon>
        <taxon>Ecdysozoa</taxon>
        <taxon>Nematoda</taxon>
        <taxon>Chromadorea</taxon>
        <taxon>Rhabditida</taxon>
        <taxon>Rhabditina</taxon>
        <taxon>Rhabditomorpha</taxon>
        <taxon>Strongyloidea</taxon>
        <taxon>Metastrongylidae</taxon>
        <taxon>Parelaphostrongylus</taxon>
    </lineage>
</organism>
<comment type="caution">
    <text evidence="2">The sequence shown here is derived from an EMBL/GenBank/DDBJ whole genome shotgun (WGS) entry which is preliminary data.</text>
</comment>
<keyword evidence="3" id="KW-1185">Reference proteome</keyword>
<evidence type="ECO:0000313" key="2">
    <source>
        <dbReference type="EMBL" id="KAJ1351585.1"/>
    </source>
</evidence>
<dbReference type="Proteomes" id="UP001196413">
    <property type="component" value="Unassembled WGS sequence"/>
</dbReference>
<accession>A0AAD5M3P5</accession>